<proteinExistence type="predicted"/>
<comment type="caution">
    <text evidence="1">The sequence shown here is derived from an EMBL/GenBank/DDBJ whole genome shotgun (WGS) entry which is preliminary data.</text>
</comment>
<protein>
    <submittedName>
        <fullName evidence="1">Uncharacterized protein</fullName>
    </submittedName>
</protein>
<name>X0U2U1_9ZZZZ</name>
<evidence type="ECO:0000313" key="1">
    <source>
        <dbReference type="EMBL" id="GAG00089.1"/>
    </source>
</evidence>
<accession>X0U2U1</accession>
<feature type="non-terminal residue" evidence="1">
    <location>
        <position position="1"/>
    </location>
</feature>
<reference evidence="1" key="1">
    <citation type="journal article" date="2014" name="Front. Microbiol.">
        <title>High frequency of phylogenetically diverse reductive dehalogenase-homologous genes in deep subseafloor sedimentary metagenomes.</title>
        <authorList>
            <person name="Kawai M."/>
            <person name="Futagami T."/>
            <person name="Toyoda A."/>
            <person name="Takaki Y."/>
            <person name="Nishi S."/>
            <person name="Hori S."/>
            <person name="Arai W."/>
            <person name="Tsubouchi T."/>
            <person name="Morono Y."/>
            <person name="Uchiyama I."/>
            <person name="Ito T."/>
            <person name="Fujiyama A."/>
            <person name="Inagaki F."/>
            <person name="Takami H."/>
        </authorList>
    </citation>
    <scope>NUCLEOTIDE SEQUENCE</scope>
    <source>
        <strain evidence="1">Expedition CK06-06</strain>
    </source>
</reference>
<sequence length="41" mass="4434">NSCFQLMHAEIWLDGSYNVVTAEVSGGELVSKEEYEAAKAG</sequence>
<gene>
    <name evidence="1" type="ORF">S01H1_45334</name>
</gene>
<dbReference type="EMBL" id="BARS01028965">
    <property type="protein sequence ID" value="GAG00089.1"/>
    <property type="molecule type" value="Genomic_DNA"/>
</dbReference>
<dbReference type="AlphaFoldDB" id="X0U2U1"/>
<organism evidence="1">
    <name type="scientific">marine sediment metagenome</name>
    <dbReference type="NCBI Taxonomy" id="412755"/>
    <lineage>
        <taxon>unclassified sequences</taxon>
        <taxon>metagenomes</taxon>
        <taxon>ecological metagenomes</taxon>
    </lineage>
</organism>